<dbReference type="InParanoid" id="F8Q0N0"/>
<dbReference type="InterPro" id="IPR034907">
    <property type="entry name" value="NDK-like_dom"/>
</dbReference>
<dbReference type="InterPro" id="IPR036850">
    <property type="entry name" value="NDK-like_dom_sf"/>
</dbReference>
<feature type="compositionally biased region" description="Low complexity" evidence="3">
    <location>
        <begin position="445"/>
        <end position="473"/>
    </location>
</feature>
<dbReference type="HOGENOM" id="CLU_025149_0_0_1"/>
<dbReference type="STRING" id="936435.F8Q0N0"/>
<evidence type="ECO:0000256" key="2">
    <source>
        <dbReference type="PROSITE-ProRule" id="PRU00706"/>
    </source>
</evidence>
<organism evidence="6">
    <name type="scientific">Serpula lacrymans var. lacrymans (strain S7.3)</name>
    <name type="common">Dry rot fungus</name>
    <dbReference type="NCBI Taxonomy" id="936435"/>
    <lineage>
        <taxon>Eukaryota</taxon>
        <taxon>Fungi</taxon>
        <taxon>Dikarya</taxon>
        <taxon>Basidiomycota</taxon>
        <taxon>Agaricomycotina</taxon>
        <taxon>Agaricomycetes</taxon>
        <taxon>Agaricomycetidae</taxon>
        <taxon>Boletales</taxon>
        <taxon>Coniophorineae</taxon>
        <taxon>Serpulaceae</taxon>
        <taxon>Serpula</taxon>
    </lineage>
</organism>
<name>F8Q0N0_SERL3</name>
<protein>
    <recommendedName>
        <fullName evidence="1">Nucleoside diphosphate kinase</fullName>
    </recommendedName>
</protein>
<feature type="region of interest" description="Disordered" evidence="3">
    <location>
        <begin position="1"/>
        <end position="52"/>
    </location>
</feature>
<feature type="region of interest" description="Disordered" evidence="3">
    <location>
        <begin position="272"/>
        <end position="294"/>
    </location>
</feature>
<comment type="caution">
    <text evidence="2">Lacks conserved residue(s) required for the propagation of feature annotation.</text>
</comment>
<evidence type="ECO:0000259" key="4">
    <source>
        <dbReference type="SMART" id="SM00562"/>
    </source>
</evidence>
<sequence length="545" mass="56578">MSNPPSPSSALYDDEPSTPIAASSAHLSPKVLPTTPSPGLSPNSATSPALGGSPAAVTRTVAIIKNHALQNRLDIEPRILEAGFEIVKERQMEFDTESDPETYYELFGDDARSLADGPVWVYVLERRRAVQVLHTLARSSSFYPPNALMIAPDEDIAELQIASLFASSPPFPTSELPDEGLGSEFDPSSIRSVSSSVLEALREGAQLSSYASTTNTARSRASTSASITTSARGSLTNTNGKPTFRARPLPRTHAAPDITPRQTRAALLRAGVGVGGTGPRMSLGPPPPKTGVGKEAVRTKTNFLDVPGHKRSSTITVASTAPPAIAPRMTKAAALRLGIEAAALPPGKRSVSASATKKAIFDGVPGHKRRETISVASVRAGPTVAPRMNRSAALRTQKEEGGKAPPSSFMFRTPSAPKTPGLSRSNSVSSFTGGSRPASRTATQTRPASQSAARPASQTAVRPPISRTSSRPSVANGHSNPSSNKSAVNGTSNGTGNGNPAPAPAPAKVRRLSSLQAPTIAPRPNKSAMLRASKMVVAGTGAGSR</sequence>
<dbReference type="AlphaFoldDB" id="F8Q0N0"/>
<feature type="compositionally biased region" description="Polar residues" evidence="3">
    <location>
        <begin position="476"/>
        <end position="488"/>
    </location>
</feature>
<keyword evidence="6" id="KW-1185">Reference proteome</keyword>
<comment type="similarity">
    <text evidence="2">Belongs to the NDK family.</text>
</comment>
<dbReference type="PROSITE" id="PS51374">
    <property type="entry name" value="NDPK_LIKE"/>
    <property type="match status" value="1"/>
</dbReference>
<feature type="region of interest" description="Disordered" evidence="3">
    <location>
        <begin position="379"/>
        <end position="545"/>
    </location>
</feature>
<evidence type="ECO:0000313" key="6">
    <source>
        <dbReference type="Proteomes" id="UP000008063"/>
    </source>
</evidence>
<dbReference type="OrthoDB" id="2162449at2759"/>
<dbReference type="SMART" id="SM00562">
    <property type="entry name" value="NDK"/>
    <property type="match status" value="1"/>
</dbReference>
<feature type="compositionally biased region" description="Low complexity" evidence="3">
    <location>
        <begin position="489"/>
        <end position="500"/>
    </location>
</feature>
<dbReference type="Gene3D" id="3.30.70.141">
    <property type="entry name" value="Nucleoside diphosphate kinase-like domain"/>
    <property type="match status" value="1"/>
</dbReference>
<proteinExistence type="inferred from homology"/>
<accession>F8Q0N0</accession>
<feature type="domain" description="Nucleoside diphosphate kinase-like" evidence="4">
    <location>
        <begin position="57"/>
        <end position="172"/>
    </location>
</feature>
<evidence type="ECO:0000256" key="1">
    <source>
        <dbReference type="ARBA" id="ARBA00017632"/>
    </source>
</evidence>
<evidence type="ECO:0000313" key="5">
    <source>
        <dbReference type="EMBL" id="EGN97859.1"/>
    </source>
</evidence>
<reference evidence="6" key="1">
    <citation type="journal article" date="2011" name="Science">
        <title>The plant cell wall-decomposing machinery underlies the functional diversity of forest fungi.</title>
        <authorList>
            <person name="Eastwood D.C."/>
            <person name="Floudas D."/>
            <person name="Binder M."/>
            <person name="Majcherczyk A."/>
            <person name="Schneider P."/>
            <person name="Aerts A."/>
            <person name="Asiegbu F.O."/>
            <person name="Baker S.E."/>
            <person name="Barry K."/>
            <person name="Bendiksby M."/>
            <person name="Blumentritt M."/>
            <person name="Coutinho P.M."/>
            <person name="Cullen D."/>
            <person name="de Vries R.P."/>
            <person name="Gathman A."/>
            <person name="Goodell B."/>
            <person name="Henrissat B."/>
            <person name="Ihrmark K."/>
            <person name="Kauserud H."/>
            <person name="Kohler A."/>
            <person name="LaButti K."/>
            <person name="Lapidus A."/>
            <person name="Lavin J.L."/>
            <person name="Lee Y.-H."/>
            <person name="Lindquist E."/>
            <person name="Lilly W."/>
            <person name="Lucas S."/>
            <person name="Morin E."/>
            <person name="Murat C."/>
            <person name="Oguiza J.A."/>
            <person name="Park J."/>
            <person name="Pisabarro A.G."/>
            <person name="Riley R."/>
            <person name="Rosling A."/>
            <person name="Salamov A."/>
            <person name="Schmidt O."/>
            <person name="Schmutz J."/>
            <person name="Skrede I."/>
            <person name="Stenlid J."/>
            <person name="Wiebenga A."/>
            <person name="Xie X."/>
            <person name="Kuees U."/>
            <person name="Hibbett D.S."/>
            <person name="Hoffmeister D."/>
            <person name="Hoegberg N."/>
            <person name="Martin F."/>
            <person name="Grigoriev I.V."/>
            <person name="Watkinson S.C."/>
        </authorList>
    </citation>
    <scope>NUCLEOTIDE SEQUENCE [LARGE SCALE GENOMIC DNA]</scope>
    <source>
        <strain evidence="6">strain S7.3</strain>
    </source>
</reference>
<dbReference type="Proteomes" id="UP000008063">
    <property type="component" value="Unassembled WGS sequence"/>
</dbReference>
<gene>
    <name evidence="5" type="ORF">SERLA73DRAFT_168981</name>
</gene>
<feature type="compositionally biased region" description="Polar residues" evidence="3">
    <location>
        <begin position="37"/>
        <end position="47"/>
    </location>
</feature>
<feature type="region of interest" description="Disordered" evidence="3">
    <location>
        <begin position="209"/>
        <end position="256"/>
    </location>
</feature>
<feature type="compositionally biased region" description="Polar residues" evidence="3">
    <location>
        <begin position="422"/>
        <end position="444"/>
    </location>
</feature>
<dbReference type="OMA" id="PSSFMFR"/>
<dbReference type="EMBL" id="GL945481">
    <property type="protein sequence ID" value="EGN97859.1"/>
    <property type="molecule type" value="Genomic_DNA"/>
</dbReference>
<feature type="compositionally biased region" description="Low complexity" evidence="3">
    <location>
        <begin position="209"/>
        <end position="234"/>
    </location>
</feature>
<evidence type="ECO:0000256" key="3">
    <source>
        <dbReference type="SAM" id="MobiDB-lite"/>
    </source>
</evidence>
<dbReference type="SUPFAM" id="SSF54919">
    <property type="entry name" value="Nucleoside diphosphate kinase, NDK"/>
    <property type="match status" value="1"/>
</dbReference>